<evidence type="ECO:0000259" key="1">
    <source>
        <dbReference type="PROSITE" id="PS51186"/>
    </source>
</evidence>
<dbReference type="Pfam" id="PF00583">
    <property type="entry name" value="Acetyltransf_1"/>
    <property type="match status" value="1"/>
</dbReference>
<dbReference type="EMBL" id="FXXQ01000007">
    <property type="protein sequence ID" value="SMX24059.1"/>
    <property type="molecule type" value="Genomic_DNA"/>
</dbReference>
<feature type="domain" description="N-acetyltransferase" evidence="1">
    <location>
        <begin position="121"/>
        <end position="265"/>
    </location>
</feature>
<name>A0A238J012_9RHOB</name>
<dbReference type="CDD" id="cd04301">
    <property type="entry name" value="NAT_SF"/>
    <property type="match status" value="1"/>
</dbReference>
<evidence type="ECO:0000313" key="2">
    <source>
        <dbReference type="EMBL" id="SMX24059.1"/>
    </source>
</evidence>
<dbReference type="GO" id="GO:0016747">
    <property type="term" value="F:acyltransferase activity, transferring groups other than amino-acyl groups"/>
    <property type="evidence" value="ECO:0007669"/>
    <property type="project" value="InterPro"/>
</dbReference>
<sequence length="265" mass="28537">MFSQNRYFGTLEQQGLERRADLLWQIVQDDPSYCFHGRAVGLLKNRVEDVAAQIALARLQGLGPSPQLTPEIATARIAEIKSAGLLVEVQERWSADEAGVAAASDFLRQNALPTELSVHEIGVTTSAEEYDKLDDLTQSCGILLPASAFLRGDAGPAVCLFAKTSDGRVIGFAAAIVQATRARSEQGKAWWGFLSTNIDWRGRGIAKFLGATAMVSMAKRHGLLQYETGILAENAASIGVSKNLGFSTSGLLDLLAIDNETLSKR</sequence>
<dbReference type="Gene3D" id="3.40.630.30">
    <property type="match status" value="1"/>
</dbReference>
<proteinExistence type="predicted"/>
<dbReference type="RefSeq" id="WP_093974032.1">
    <property type="nucleotide sequence ID" value="NZ_FXXQ01000007.1"/>
</dbReference>
<reference evidence="2 3" key="1">
    <citation type="submission" date="2017-05" db="EMBL/GenBank/DDBJ databases">
        <authorList>
            <person name="Song R."/>
            <person name="Chenine A.L."/>
            <person name="Ruprecht R.M."/>
        </authorList>
    </citation>
    <scope>NUCLEOTIDE SEQUENCE [LARGE SCALE GENOMIC DNA]</scope>
    <source>
        <strain evidence="2 3">CECT 8489</strain>
    </source>
</reference>
<keyword evidence="3" id="KW-1185">Reference proteome</keyword>
<dbReference type="Proteomes" id="UP000201838">
    <property type="component" value="Unassembled WGS sequence"/>
</dbReference>
<dbReference type="SUPFAM" id="SSF55729">
    <property type="entry name" value="Acyl-CoA N-acyltransferases (Nat)"/>
    <property type="match status" value="1"/>
</dbReference>
<organism evidence="2 3">
    <name type="scientific">Boseongicola aestuarii</name>
    <dbReference type="NCBI Taxonomy" id="1470561"/>
    <lineage>
        <taxon>Bacteria</taxon>
        <taxon>Pseudomonadati</taxon>
        <taxon>Pseudomonadota</taxon>
        <taxon>Alphaproteobacteria</taxon>
        <taxon>Rhodobacterales</taxon>
        <taxon>Paracoccaceae</taxon>
        <taxon>Boseongicola</taxon>
    </lineage>
</organism>
<dbReference type="PROSITE" id="PS51186">
    <property type="entry name" value="GNAT"/>
    <property type="match status" value="1"/>
</dbReference>
<accession>A0A238J012</accession>
<dbReference type="OrthoDB" id="7836873at2"/>
<dbReference type="InterPro" id="IPR000182">
    <property type="entry name" value="GNAT_dom"/>
</dbReference>
<dbReference type="InterPro" id="IPR016181">
    <property type="entry name" value="Acyl_CoA_acyltransferase"/>
</dbReference>
<protein>
    <recommendedName>
        <fullName evidence="1">N-acetyltransferase domain-containing protein</fullName>
    </recommendedName>
</protein>
<gene>
    <name evidence="2" type="ORF">BOA8489_02174</name>
</gene>
<dbReference type="AlphaFoldDB" id="A0A238J012"/>
<evidence type="ECO:0000313" key="3">
    <source>
        <dbReference type="Proteomes" id="UP000201838"/>
    </source>
</evidence>